<evidence type="ECO:0000313" key="3">
    <source>
        <dbReference type="Proteomes" id="UP000289954"/>
    </source>
</evidence>
<comment type="caution">
    <text evidence="2">The sequence shown here is derived from an EMBL/GenBank/DDBJ whole genome shotgun (WGS) entry which is preliminary data.</text>
</comment>
<organism evidence="2 3">
    <name type="scientific">Cellulomonas biazotea</name>
    <dbReference type="NCBI Taxonomy" id="1709"/>
    <lineage>
        <taxon>Bacteria</taxon>
        <taxon>Bacillati</taxon>
        <taxon>Actinomycetota</taxon>
        <taxon>Actinomycetes</taxon>
        <taxon>Micrococcales</taxon>
        <taxon>Cellulomonadaceae</taxon>
        <taxon>Cellulomonas</taxon>
    </lineage>
</organism>
<accession>A0A402DLX1</accession>
<name>A0A402DLX1_9CELL</name>
<keyword evidence="3" id="KW-1185">Reference proteome</keyword>
<evidence type="ECO:0000256" key="1">
    <source>
        <dbReference type="SAM" id="MobiDB-lite"/>
    </source>
</evidence>
<feature type="region of interest" description="Disordered" evidence="1">
    <location>
        <begin position="47"/>
        <end position="70"/>
    </location>
</feature>
<sequence>MQRARVGRVQGAQQRVGILVHAVPTSRLVTHPTVQGAVRFTVNPDGPCPVVPDGGGDDAPPVRARSPVGR</sequence>
<protein>
    <submittedName>
        <fullName evidence="2">Uncharacterized protein</fullName>
    </submittedName>
</protein>
<reference evidence="2 3" key="1">
    <citation type="submission" date="2019-01" db="EMBL/GenBank/DDBJ databases">
        <title>Draft genome sequence of Cellulomonas takizawaensis strain TKZ-21.</title>
        <authorList>
            <person name="Yamamura H."/>
            <person name="Hayashi T."/>
            <person name="Hamada M."/>
            <person name="Serisawa Y."/>
            <person name="Matsuyama K."/>
            <person name="Nakagawa Y."/>
            <person name="Otoguro M."/>
            <person name="Yanagida F."/>
            <person name="Hayakawa M."/>
        </authorList>
    </citation>
    <scope>NUCLEOTIDE SEQUENCE [LARGE SCALE GENOMIC DNA]</scope>
    <source>
        <strain evidence="2 3">NBRC12680</strain>
    </source>
</reference>
<dbReference type="EMBL" id="BIMR01000012">
    <property type="protein sequence ID" value="GCE75121.1"/>
    <property type="molecule type" value="Genomic_DNA"/>
</dbReference>
<dbReference type="Proteomes" id="UP000289954">
    <property type="component" value="Unassembled WGS sequence"/>
</dbReference>
<proteinExistence type="predicted"/>
<gene>
    <name evidence="2" type="ORF">CBZ_01770</name>
</gene>
<evidence type="ECO:0000313" key="2">
    <source>
        <dbReference type="EMBL" id="GCE75121.1"/>
    </source>
</evidence>
<dbReference type="AlphaFoldDB" id="A0A402DLX1"/>